<feature type="transmembrane region" description="Helical" evidence="7">
    <location>
        <begin position="258"/>
        <end position="275"/>
    </location>
</feature>
<feature type="transmembrane region" description="Helical" evidence="7">
    <location>
        <begin position="287"/>
        <end position="311"/>
    </location>
</feature>
<feature type="region of interest" description="Disordered" evidence="6">
    <location>
        <begin position="1"/>
        <end position="102"/>
    </location>
</feature>
<keyword evidence="9" id="KW-1185">Reference proteome</keyword>
<evidence type="ECO:0000313" key="9">
    <source>
        <dbReference type="Proteomes" id="UP000280197"/>
    </source>
</evidence>
<dbReference type="AlphaFoldDB" id="A0A3Q9C774"/>
<organism evidence="8 9">
    <name type="scientific">Streptomyces aquilus</name>
    <dbReference type="NCBI Taxonomy" id="2548456"/>
    <lineage>
        <taxon>Bacteria</taxon>
        <taxon>Bacillati</taxon>
        <taxon>Actinomycetota</taxon>
        <taxon>Actinomycetes</taxon>
        <taxon>Kitasatosporales</taxon>
        <taxon>Streptomycetaceae</taxon>
        <taxon>Streptomyces</taxon>
    </lineage>
</organism>
<feature type="transmembrane region" description="Helical" evidence="7">
    <location>
        <begin position="361"/>
        <end position="380"/>
    </location>
</feature>
<reference evidence="8 9" key="1">
    <citation type="submission" date="2018-12" db="EMBL/GenBank/DDBJ databases">
        <authorList>
            <person name="Li K."/>
        </authorList>
    </citation>
    <scope>NUCLEOTIDE SEQUENCE [LARGE SCALE GENOMIC DNA]</scope>
    <source>
        <strain evidence="9">CR22</strain>
    </source>
</reference>
<feature type="transmembrane region" description="Helical" evidence="7">
    <location>
        <begin position="417"/>
        <end position="434"/>
    </location>
</feature>
<keyword evidence="4 7" id="KW-1133">Transmembrane helix</keyword>
<keyword evidence="3 7" id="KW-0812">Transmembrane</keyword>
<evidence type="ECO:0000313" key="8">
    <source>
        <dbReference type="EMBL" id="AZP21036.1"/>
    </source>
</evidence>
<evidence type="ECO:0000256" key="5">
    <source>
        <dbReference type="ARBA" id="ARBA00023136"/>
    </source>
</evidence>
<dbReference type="EMBL" id="CP034463">
    <property type="protein sequence ID" value="AZP21036.1"/>
    <property type="molecule type" value="Genomic_DNA"/>
</dbReference>
<evidence type="ECO:0000256" key="6">
    <source>
        <dbReference type="SAM" id="MobiDB-lite"/>
    </source>
</evidence>
<feature type="compositionally biased region" description="Low complexity" evidence="6">
    <location>
        <begin position="43"/>
        <end position="56"/>
    </location>
</feature>
<dbReference type="Pfam" id="PF03706">
    <property type="entry name" value="LPG_synthase_TM"/>
    <property type="match status" value="1"/>
</dbReference>
<evidence type="ECO:0000256" key="2">
    <source>
        <dbReference type="ARBA" id="ARBA00022475"/>
    </source>
</evidence>
<evidence type="ECO:0000256" key="7">
    <source>
        <dbReference type="SAM" id="Phobius"/>
    </source>
</evidence>
<accession>A0A3Q9C774</accession>
<feature type="transmembrane region" description="Helical" evidence="7">
    <location>
        <begin position="137"/>
        <end position="154"/>
    </location>
</feature>
<dbReference type="PANTHER" id="PTHR39087">
    <property type="entry name" value="UPF0104 MEMBRANE PROTEIN MJ1595"/>
    <property type="match status" value="1"/>
</dbReference>
<feature type="compositionally biased region" description="Pro residues" evidence="6">
    <location>
        <begin position="78"/>
        <end position="89"/>
    </location>
</feature>
<keyword evidence="2" id="KW-1003">Cell membrane</keyword>
<dbReference type="GO" id="GO:0005886">
    <property type="term" value="C:plasma membrane"/>
    <property type="evidence" value="ECO:0007669"/>
    <property type="project" value="UniProtKB-SubCell"/>
</dbReference>
<evidence type="ECO:0000256" key="1">
    <source>
        <dbReference type="ARBA" id="ARBA00004651"/>
    </source>
</evidence>
<evidence type="ECO:0000256" key="3">
    <source>
        <dbReference type="ARBA" id="ARBA00022692"/>
    </source>
</evidence>
<dbReference type="InterPro" id="IPR022791">
    <property type="entry name" value="L-PG_synthase/AglD"/>
</dbReference>
<dbReference type="KEGG" id="saqu:EJC51_36170"/>
<comment type="subcellular location">
    <subcellularLocation>
        <location evidence="1">Cell membrane</location>
        <topology evidence="1">Multi-pass membrane protein</topology>
    </subcellularLocation>
</comment>
<gene>
    <name evidence="8" type="ORF">EJC51_36170</name>
</gene>
<name>A0A3Q9C774_9ACTN</name>
<proteinExistence type="predicted"/>
<dbReference type="Proteomes" id="UP000280197">
    <property type="component" value="Chromosome"/>
</dbReference>
<feature type="compositionally biased region" description="Low complexity" evidence="6">
    <location>
        <begin position="68"/>
        <end position="77"/>
    </location>
</feature>
<sequence>MDSLIHHCRVHDGSGDSSPAIRLSDTRLSHGRGTFRSSPSPPALRSAPPALRSSPLVPRDPASPPPCLACSPPRLSRAPPPLSPLPSPRLPSARSPRARRGRTTCAVTLLPLEELPRPLPSTATAPTPAPAPVPTRVLRTGLSLLPLLLIGAWAAIDRRSLSDGAARLASADPWWLLAGVAFTLLGWVSAACVRQGALPERLPPGLLLASQFAAGAANHVLPASIGAHAVTLRFLQRQGVPLPRATASLALYSLVRPVAKTLVLVAFVVLSPGLLRLGDLVPDRRTLLLPVAATGLALVGATLLLVCVRPVRAFVRTALTDVRQLHTRPSRVLALWGGAAAAPLLQAGVIFSVGAALGLSLSWTEVAFAFLAASTAVGAVPAPGGIGPVDAALVFALAGFGAPTGLATATVVGYRVLTVWVPLLPGALVLSALVQRKVL</sequence>
<feature type="transmembrane region" description="Helical" evidence="7">
    <location>
        <begin position="332"/>
        <end position="355"/>
    </location>
</feature>
<protein>
    <submittedName>
        <fullName evidence="8">UPF0104 family protein</fullName>
    </submittedName>
</protein>
<feature type="transmembrane region" description="Helical" evidence="7">
    <location>
        <begin position="174"/>
        <end position="193"/>
    </location>
</feature>
<dbReference type="PANTHER" id="PTHR39087:SF2">
    <property type="entry name" value="UPF0104 MEMBRANE PROTEIN MJ1595"/>
    <property type="match status" value="1"/>
</dbReference>
<keyword evidence="5 7" id="KW-0472">Membrane</keyword>
<feature type="transmembrane region" description="Helical" evidence="7">
    <location>
        <begin position="392"/>
        <end position="411"/>
    </location>
</feature>
<evidence type="ECO:0000256" key="4">
    <source>
        <dbReference type="ARBA" id="ARBA00022989"/>
    </source>
</evidence>